<keyword evidence="5" id="KW-0552">Olfaction</keyword>
<evidence type="ECO:0000256" key="3">
    <source>
        <dbReference type="ARBA" id="ARBA00022606"/>
    </source>
</evidence>
<keyword evidence="4 10" id="KW-0812">Transmembrane</keyword>
<comment type="subcellular location">
    <subcellularLocation>
        <location evidence="1">Cell membrane</location>
        <topology evidence="1">Multi-pass membrane protein</topology>
    </subcellularLocation>
</comment>
<keyword evidence="7 10" id="KW-0472">Membrane</keyword>
<evidence type="ECO:0000256" key="5">
    <source>
        <dbReference type="ARBA" id="ARBA00022725"/>
    </source>
</evidence>
<evidence type="ECO:0000256" key="9">
    <source>
        <dbReference type="ARBA" id="ARBA00023224"/>
    </source>
</evidence>
<evidence type="ECO:0000256" key="8">
    <source>
        <dbReference type="ARBA" id="ARBA00023170"/>
    </source>
</evidence>
<accession>A0A833VMN4</accession>
<keyword evidence="9" id="KW-0807">Transducer</keyword>
<evidence type="ECO:0000256" key="1">
    <source>
        <dbReference type="ARBA" id="ARBA00004651"/>
    </source>
</evidence>
<dbReference type="GO" id="GO:0005549">
    <property type="term" value="F:odorant binding"/>
    <property type="evidence" value="ECO:0007669"/>
    <property type="project" value="InterPro"/>
</dbReference>
<keyword evidence="12" id="KW-1185">Reference proteome</keyword>
<dbReference type="GO" id="GO:0004984">
    <property type="term" value="F:olfactory receptor activity"/>
    <property type="evidence" value="ECO:0007669"/>
    <property type="project" value="InterPro"/>
</dbReference>
<keyword evidence="3" id="KW-0716">Sensory transduction</keyword>
<dbReference type="GO" id="GO:0005886">
    <property type="term" value="C:plasma membrane"/>
    <property type="evidence" value="ECO:0007669"/>
    <property type="project" value="UniProtKB-SubCell"/>
</dbReference>
<dbReference type="EMBL" id="WNWW01000455">
    <property type="protein sequence ID" value="KAF3424631.1"/>
    <property type="molecule type" value="Genomic_DNA"/>
</dbReference>
<evidence type="ECO:0000256" key="2">
    <source>
        <dbReference type="ARBA" id="ARBA00022475"/>
    </source>
</evidence>
<proteinExistence type="predicted"/>
<evidence type="ECO:0000313" key="12">
    <source>
        <dbReference type="Proteomes" id="UP000655588"/>
    </source>
</evidence>
<reference evidence="11" key="1">
    <citation type="submission" date="2019-11" db="EMBL/GenBank/DDBJ databases">
        <title>The nuclear and mitochondrial genomes of Frieseomelitta varia - a highly eusocial stingless bee (Meliponini) with a permanently sterile worker caste.</title>
        <authorList>
            <person name="Freitas F.C.P."/>
            <person name="Lourenco A.P."/>
            <person name="Nunes F.M.F."/>
            <person name="Paschoal A.R."/>
            <person name="Abreu F.C.P."/>
            <person name="Barbin F.O."/>
            <person name="Bataglia L."/>
            <person name="Cardoso-Junior C.A.M."/>
            <person name="Cervoni M.S."/>
            <person name="Silva S.R."/>
            <person name="Dalarmi F."/>
            <person name="Del Lama M.A."/>
            <person name="Depintor T.S."/>
            <person name="Ferreira K.M."/>
            <person name="Goria P.S."/>
            <person name="Jaskot M.C."/>
            <person name="Lago D.C."/>
            <person name="Luna-Lucena D."/>
            <person name="Moda L.M."/>
            <person name="Nascimento L."/>
            <person name="Pedrino M."/>
            <person name="Rabico F.O."/>
            <person name="Sanches F.C."/>
            <person name="Santos D.E."/>
            <person name="Santos C.G."/>
            <person name="Vieira J."/>
            <person name="Lopes T.F."/>
            <person name="Barchuk A.R."/>
            <person name="Hartfelder K."/>
            <person name="Simoes Z.L.P."/>
            <person name="Bitondi M.M.G."/>
            <person name="Pinheiro D.G."/>
        </authorList>
    </citation>
    <scope>NUCLEOTIDE SEQUENCE</scope>
    <source>
        <strain evidence="11">USP_RPSP 00005682</strain>
        <tissue evidence="11">Whole individual</tissue>
    </source>
</reference>
<dbReference type="Proteomes" id="UP000655588">
    <property type="component" value="Unassembled WGS sequence"/>
</dbReference>
<evidence type="ECO:0000256" key="10">
    <source>
        <dbReference type="SAM" id="Phobius"/>
    </source>
</evidence>
<dbReference type="Pfam" id="PF02949">
    <property type="entry name" value="7tm_6"/>
    <property type="match status" value="1"/>
</dbReference>
<keyword evidence="2" id="KW-1003">Cell membrane</keyword>
<protein>
    <submittedName>
        <fullName evidence="11">Uncharacterized protein</fullName>
    </submittedName>
</protein>
<evidence type="ECO:0000256" key="6">
    <source>
        <dbReference type="ARBA" id="ARBA00022989"/>
    </source>
</evidence>
<comment type="caution">
    <text evidence="11">The sequence shown here is derived from an EMBL/GenBank/DDBJ whole genome shotgun (WGS) entry which is preliminary data.</text>
</comment>
<evidence type="ECO:0000313" key="11">
    <source>
        <dbReference type="EMBL" id="KAF3424631.1"/>
    </source>
</evidence>
<keyword evidence="6 10" id="KW-1133">Transmembrane helix</keyword>
<keyword evidence="8" id="KW-0675">Receptor</keyword>
<evidence type="ECO:0000256" key="4">
    <source>
        <dbReference type="ARBA" id="ARBA00022692"/>
    </source>
</evidence>
<name>A0A833VMN4_9HYME</name>
<evidence type="ECO:0000256" key="7">
    <source>
        <dbReference type="ARBA" id="ARBA00023136"/>
    </source>
</evidence>
<dbReference type="PANTHER" id="PTHR21137">
    <property type="entry name" value="ODORANT RECEPTOR"/>
    <property type="match status" value="1"/>
</dbReference>
<gene>
    <name evidence="11" type="ORF">E2986_07794</name>
</gene>
<dbReference type="PANTHER" id="PTHR21137:SF35">
    <property type="entry name" value="ODORANT RECEPTOR 19A-RELATED"/>
    <property type="match status" value="1"/>
</dbReference>
<organism evidence="11 12">
    <name type="scientific">Frieseomelitta varia</name>
    <dbReference type="NCBI Taxonomy" id="561572"/>
    <lineage>
        <taxon>Eukaryota</taxon>
        <taxon>Metazoa</taxon>
        <taxon>Ecdysozoa</taxon>
        <taxon>Arthropoda</taxon>
        <taxon>Hexapoda</taxon>
        <taxon>Insecta</taxon>
        <taxon>Pterygota</taxon>
        <taxon>Neoptera</taxon>
        <taxon>Endopterygota</taxon>
        <taxon>Hymenoptera</taxon>
        <taxon>Apocrita</taxon>
        <taxon>Aculeata</taxon>
        <taxon>Apoidea</taxon>
        <taxon>Anthophila</taxon>
        <taxon>Apidae</taxon>
        <taxon>Frieseomelitta</taxon>
    </lineage>
</organism>
<feature type="transmembrane region" description="Helical" evidence="10">
    <location>
        <begin position="12"/>
        <end position="32"/>
    </location>
</feature>
<dbReference type="InterPro" id="IPR004117">
    <property type="entry name" value="7tm6_olfct_rcpt"/>
</dbReference>
<dbReference type="AlphaFoldDB" id="A0A833VMN4"/>
<sequence>MKELKSNDVTNAVTYMIFLVSFTFNIFIFCYIGEIVAEECRRVGEISYMIEWYQLQGNKKLCCVLIIAMSNSSTKLTAGNIVELSISTFSSVSDRSLSK</sequence>
<dbReference type="GO" id="GO:0007165">
    <property type="term" value="P:signal transduction"/>
    <property type="evidence" value="ECO:0007669"/>
    <property type="project" value="UniProtKB-KW"/>
</dbReference>